<dbReference type="Pfam" id="PF00440">
    <property type="entry name" value="TetR_N"/>
    <property type="match status" value="1"/>
</dbReference>
<keyword evidence="2 4" id="KW-0238">DNA-binding</keyword>
<sequence>MARHPSAKPQGIAPDRVDARLIGIATEHVRQFGAGKMTVVAVAEAAGMTHANVYRYFPSKEALVDAVVAEALRPIEAVIADVASAPDPADDKLERLVLDLARLYRTLMEQNAPVFQLFVTATLESRAVTRRHRGRVRMLVERVVDEGIATGAFEPRDREGALSFLTDVLYRFTHPSAILADTRVPRDVLDRRLAAVVRVALRALSVGLI</sequence>
<keyword evidence="3" id="KW-0804">Transcription</keyword>
<gene>
    <name evidence="5" type="ORF">C7450_105391</name>
</gene>
<dbReference type="PANTHER" id="PTHR30055">
    <property type="entry name" value="HTH-TYPE TRANSCRIPTIONAL REGULATOR RUTR"/>
    <property type="match status" value="1"/>
</dbReference>
<name>A0A2V3U798_9HYPH</name>
<dbReference type="PROSITE" id="PS50977">
    <property type="entry name" value="HTH_TETR_2"/>
    <property type="match status" value="1"/>
</dbReference>
<keyword evidence="6" id="KW-1185">Reference proteome</keyword>
<dbReference type="InterPro" id="IPR041478">
    <property type="entry name" value="TetR_C_27"/>
</dbReference>
<dbReference type="Pfam" id="PF17935">
    <property type="entry name" value="TetR_C_27"/>
    <property type="match status" value="1"/>
</dbReference>
<dbReference type="SUPFAM" id="SSF46689">
    <property type="entry name" value="Homeodomain-like"/>
    <property type="match status" value="1"/>
</dbReference>
<dbReference type="AlphaFoldDB" id="A0A2V3U798"/>
<evidence type="ECO:0000313" key="6">
    <source>
        <dbReference type="Proteomes" id="UP000248021"/>
    </source>
</evidence>
<dbReference type="InterPro" id="IPR036271">
    <property type="entry name" value="Tet_transcr_reg_TetR-rel_C_sf"/>
</dbReference>
<dbReference type="InterPro" id="IPR009057">
    <property type="entry name" value="Homeodomain-like_sf"/>
</dbReference>
<evidence type="ECO:0000256" key="2">
    <source>
        <dbReference type="ARBA" id="ARBA00023125"/>
    </source>
</evidence>
<comment type="caution">
    <text evidence="5">The sequence shown here is derived from an EMBL/GenBank/DDBJ whole genome shotgun (WGS) entry which is preliminary data.</text>
</comment>
<evidence type="ECO:0000256" key="1">
    <source>
        <dbReference type="ARBA" id="ARBA00023015"/>
    </source>
</evidence>
<dbReference type="Gene3D" id="1.10.357.10">
    <property type="entry name" value="Tetracycline Repressor, domain 2"/>
    <property type="match status" value="1"/>
</dbReference>
<keyword evidence="1" id="KW-0805">Transcription regulation</keyword>
<dbReference type="GO" id="GO:0003700">
    <property type="term" value="F:DNA-binding transcription factor activity"/>
    <property type="evidence" value="ECO:0007669"/>
    <property type="project" value="TreeGrafter"/>
</dbReference>
<dbReference type="GO" id="GO:0000976">
    <property type="term" value="F:transcription cis-regulatory region binding"/>
    <property type="evidence" value="ECO:0007669"/>
    <property type="project" value="TreeGrafter"/>
</dbReference>
<evidence type="ECO:0000256" key="3">
    <source>
        <dbReference type="ARBA" id="ARBA00023163"/>
    </source>
</evidence>
<evidence type="ECO:0000313" key="5">
    <source>
        <dbReference type="EMBL" id="PXW59042.1"/>
    </source>
</evidence>
<protein>
    <submittedName>
        <fullName evidence="5">TetR family transcriptional regulator</fullName>
    </submittedName>
</protein>
<accession>A0A2V3U798</accession>
<dbReference type="EMBL" id="QJJK01000005">
    <property type="protein sequence ID" value="PXW59042.1"/>
    <property type="molecule type" value="Genomic_DNA"/>
</dbReference>
<proteinExistence type="predicted"/>
<dbReference type="InterPro" id="IPR001647">
    <property type="entry name" value="HTH_TetR"/>
</dbReference>
<dbReference type="InterPro" id="IPR050109">
    <property type="entry name" value="HTH-type_TetR-like_transc_reg"/>
</dbReference>
<dbReference type="Proteomes" id="UP000248021">
    <property type="component" value="Unassembled WGS sequence"/>
</dbReference>
<reference evidence="5 6" key="1">
    <citation type="submission" date="2018-05" db="EMBL/GenBank/DDBJ databases">
        <title>Genomic Encyclopedia of Type Strains, Phase IV (KMG-IV): sequencing the most valuable type-strain genomes for metagenomic binning, comparative biology and taxonomic classification.</title>
        <authorList>
            <person name="Goeker M."/>
        </authorList>
    </citation>
    <scope>NUCLEOTIDE SEQUENCE [LARGE SCALE GENOMIC DNA]</scope>
    <source>
        <strain evidence="5 6">DSM 6462</strain>
    </source>
</reference>
<organism evidence="5 6">
    <name type="scientific">Chelatococcus asaccharovorans</name>
    <dbReference type="NCBI Taxonomy" id="28210"/>
    <lineage>
        <taxon>Bacteria</taxon>
        <taxon>Pseudomonadati</taxon>
        <taxon>Pseudomonadota</taxon>
        <taxon>Alphaproteobacteria</taxon>
        <taxon>Hyphomicrobiales</taxon>
        <taxon>Chelatococcaceae</taxon>
        <taxon>Chelatococcus</taxon>
    </lineage>
</organism>
<dbReference type="SUPFAM" id="SSF48498">
    <property type="entry name" value="Tetracyclin repressor-like, C-terminal domain"/>
    <property type="match status" value="1"/>
</dbReference>
<evidence type="ECO:0000256" key="4">
    <source>
        <dbReference type="PROSITE-ProRule" id="PRU00335"/>
    </source>
</evidence>
<feature type="DNA-binding region" description="H-T-H motif" evidence="4">
    <location>
        <begin position="38"/>
        <end position="57"/>
    </location>
</feature>
<dbReference type="PANTHER" id="PTHR30055:SF151">
    <property type="entry name" value="TRANSCRIPTIONAL REGULATORY PROTEIN"/>
    <property type="match status" value="1"/>
</dbReference>
<dbReference type="RefSeq" id="WP_210206440.1">
    <property type="nucleotide sequence ID" value="NZ_CAKNFM010000006.1"/>
</dbReference>